<dbReference type="AlphaFoldDB" id="A0A2P4UMY8"/>
<dbReference type="PANTHER" id="PTHR34069">
    <property type="entry name" value="3-OXOACYL-[ACYL-CARRIER-PROTEIN] SYNTHASE 3"/>
    <property type="match status" value="1"/>
</dbReference>
<organism evidence="4 5">
    <name type="scientific">Actinomadura rubteroloni</name>
    <dbReference type="NCBI Taxonomy" id="1926885"/>
    <lineage>
        <taxon>Bacteria</taxon>
        <taxon>Bacillati</taxon>
        <taxon>Actinomycetota</taxon>
        <taxon>Actinomycetes</taxon>
        <taxon>Streptosporangiales</taxon>
        <taxon>Thermomonosporaceae</taxon>
        <taxon>Actinomadura</taxon>
    </lineage>
</organism>
<comment type="caution">
    <text evidence="4">The sequence shown here is derived from an EMBL/GenBank/DDBJ whole genome shotgun (WGS) entry which is preliminary data.</text>
</comment>
<feature type="domain" description="Beta-ketoacyl-[acyl-carrier-protein] synthase III C-terminal" evidence="3">
    <location>
        <begin position="242"/>
        <end position="331"/>
    </location>
</feature>
<dbReference type="PANTHER" id="PTHR34069:SF2">
    <property type="entry name" value="BETA-KETOACYL-[ACYL-CARRIER-PROTEIN] SYNTHASE III"/>
    <property type="match status" value="1"/>
</dbReference>
<evidence type="ECO:0000313" key="5">
    <source>
        <dbReference type="Proteomes" id="UP000242367"/>
    </source>
</evidence>
<evidence type="ECO:0000256" key="1">
    <source>
        <dbReference type="ARBA" id="ARBA00022679"/>
    </source>
</evidence>
<dbReference type="InterPro" id="IPR013747">
    <property type="entry name" value="ACP_syn_III_C"/>
</dbReference>
<keyword evidence="1" id="KW-0808">Transferase</keyword>
<dbReference type="GO" id="GO:0044550">
    <property type="term" value="P:secondary metabolite biosynthetic process"/>
    <property type="evidence" value="ECO:0007669"/>
    <property type="project" value="TreeGrafter"/>
</dbReference>
<name>A0A2P4UMY8_9ACTN</name>
<keyword evidence="2" id="KW-0012">Acyltransferase</keyword>
<dbReference type="Pfam" id="PF08541">
    <property type="entry name" value="ACP_syn_III_C"/>
    <property type="match status" value="1"/>
</dbReference>
<dbReference type="CDD" id="cd00827">
    <property type="entry name" value="init_cond_enzymes"/>
    <property type="match status" value="1"/>
</dbReference>
<gene>
    <name evidence="4" type="ORF">BTM25_07680</name>
</gene>
<dbReference type="InterPro" id="IPR016039">
    <property type="entry name" value="Thiolase-like"/>
</dbReference>
<protein>
    <recommendedName>
        <fullName evidence="3">Beta-ketoacyl-[acyl-carrier-protein] synthase III C-terminal domain-containing protein</fullName>
    </recommendedName>
</protein>
<evidence type="ECO:0000313" key="4">
    <source>
        <dbReference type="EMBL" id="POM26369.1"/>
    </source>
</evidence>
<dbReference type="EMBL" id="MTBP01000001">
    <property type="protein sequence ID" value="POM26369.1"/>
    <property type="molecule type" value="Genomic_DNA"/>
</dbReference>
<evidence type="ECO:0000256" key="2">
    <source>
        <dbReference type="ARBA" id="ARBA00023315"/>
    </source>
</evidence>
<dbReference type="GO" id="GO:0016746">
    <property type="term" value="F:acyltransferase activity"/>
    <property type="evidence" value="ECO:0007669"/>
    <property type="project" value="UniProtKB-KW"/>
</dbReference>
<sequence>MKTPGIHVAGLGVHIPPIMDAREAVELGLYAQEDYEWYGWTGTPVAGDTPAPDMAVSAARQAMERAGIPGDDLDVHLHAYLHDQGPEGWPATHYVLSQVTDKDIPSFGVMQACSGLMGALELAASHLLASPERRAALVTGADNIGIPEVNRWGIGLMNGVIGDAGSAVVLSTRSGFGRLLAVNTGSTAEVEEHFRRDVPMFPPRPPKRRQPADFAAQEPEALAEIVRRQGDCRTDLAIRTVAEADIDMSDVTRVVHIFTGLESYVKTILDPLGLSTDRGILEFARGFGHLTVNDQVVGLEHLVRSGEVGPGDHVLLMAQGAGVTVTCAVVAIDENPGWRD</sequence>
<dbReference type="Gene3D" id="3.40.47.10">
    <property type="match status" value="2"/>
</dbReference>
<dbReference type="SUPFAM" id="SSF53901">
    <property type="entry name" value="Thiolase-like"/>
    <property type="match status" value="1"/>
</dbReference>
<accession>A0A2P4UMY8</accession>
<dbReference type="RefSeq" id="WP_103561349.1">
    <property type="nucleotide sequence ID" value="NZ_MTBP01000001.1"/>
</dbReference>
<evidence type="ECO:0000259" key="3">
    <source>
        <dbReference type="Pfam" id="PF08541"/>
    </source>
</evidence>
<keyword evidence="5" id="KW-1185">Reference proteome</keyword>
<proteinExistence type="predicted"/>
<dbReference type="Proteomes" id="UP000242367">
    <property type="component" value="Unassembled WGS sequence"/>
</dbReference>
<reference evidence="4 5" key="1">
    <citation type="journal article" date="2017" name="Chemistry">
        <title>Isolation, Biosynthesis and Chemical Modifications of Rubterolones A-F: Rare Tropolone Alkaloids from Actinomadura sp. 5-2.</title>
        <authorList>
            <person name="Guo H."/>
            <person name="Benndorf R."/>
            <person name="Leichnitz D."/>
            <person name="Klassen J.L."/>
            <person name="Vollmers J."/>
            <person name="Gorls H."/>
            <person name="Steinacker M."/>
            <person name="Weigel C."/>
            <person name="Dahse H.M."/>
            <person name="Kaster A.K."/>
            <person name="de Beer Z.W."/>
            <person name="Poulsen M."/>
            <person name="Beemelmanns C."/>
        </authorList>
    </citation>
    <scope>NUCLEOTIDE SEQUENCE [LARGE SCALE GENOMIC DNA]</scope>
    <source>
        <strain evidence="4 5">5-2</strain>
    </source>
</reference>